<dbReference type="SUPFAM" id="SSF48264">
    <property type="entry name" value="Cytochrome P450"/>
    <property type="match status" value="1"/>
</dbReference>
<evidence type="ECO:0000313" key="1">
    <source>
        <dbReference type="EMBL" id="KAJ5607768.1"/>
    </source>
</evidence>
<accession>A0AAD6H680</accession>
<organism evidence="1 2">
    <name type="scientific">Penicillium hordei</name>
    <dbReference type="NCBI Taxonomy" id="40994"/>
    <lineage>
        <taxon>Eukaryota</taxon>
        <taxon>Fungi</taxon>
        <taxon>Dikarya</taxon>
        <taxon>Ascomycota</taxon>
        <taxon>Pezizomycotina</taxon>
        <taxon>Eurotiomycetes</taxon>
        <taxon>Eurotiomycetidae</taxon>
        <taxon>Eurotiales</taxon>
        <taxon>Aspergillaceae</taxon>
        <taxon>Penicillium</taxon>
    </lineage>
</organism>
<comment type="caution">
    <text evidence="1">The sequence shown here is derived from an EMBL/GenBank/DDBJ whole genome shotgun (WGS) entry which is preliminary data.</text>
</comment>
<sequence>MYALVLLWDEDCVGRELALAQMKRRIALILARFNVEPVDDCDPRPSGLFATGPPSDLLVRFTKLTV</sequence>
<name>A0AAD6H680_9EURO</name>
<proteinExistence type="predicted"/>
<protein>
    <submittedName>
        <fullName evidence="1">Uncharacterized protein</fullName>
    </submittedName>
</protein>
<dbReference type="GeneID" id="81585686"/>
<dbReference type="AlphaFoldDB" id="A0AAD6H680"/>
<dbReference type="EMBL" id="JAQJAE010000002">
    <property type="protein sequence ID" value="KAJ5607768.1"/>
    <property type="molecule type" value="Genomic_DNA"/>
</dbReference>
<dbReference type="GO" id="GO:0020037">
    <property type="term" value="F:heme binding"/>
    <property type="evidence" value="ECO:0007669"/>
    <property type="project" value="InterPro"/>
</dbReference>
<reference evidence="1" key="1">
    <citation type="journal article" date="2023" name="IMA Fungus">
        <title>Comparative genomic study of the Penicillium genus elucidates a diverse pangenome and 15 lateral gene transfer events.</title>
        <authorList>
            <person name="Petersen C."/>
            <person name="Sorensen T."/>
            <person name="Nielsen M.R."/>
            <person name="Sondergaard T.E."/>
            <person name="Sorensen J.L."/>
            <person name="Fitzpatrick D.A."/>
            <person name="Frisvad J.C."/>
            <person name="Nielsen K.L."/>
        </authorList>
    </citation>
    <scope>NUCLEOTIDE SEQUENCE</scope>
    <source>
        <strain evidence="1">IBT 12815</strain>
    </source>
</reference>
<dbReference type="GO" id="GO:0016705">
    <property type="term" value="F:oxidoreductase activity, acting on paired donors, with incorporation or reduction of molecular oxygen"/>
    <property type="evidence" value="ECO:0007669"/>
    <property type="project" value="InterPro"/>
</dbReference>
<gene>
    <name evidence="1" type="ORF">N7537_004387</name>
</gene>
<dbReference type="GO" id="GO:0004497">
    <property type="term" value="F:monooxygenase activity"/>
    <property type="evidence" value="ECO:0007669"/>
    <property type="project" value="InterPro"/>
</dbReference>
<dbReference type="Proteomes" id="UP001213799">
    <property type="component" value="Unassembled WGS sequence"/>
</dbReference>
<evidence type="ECO:0000313" key="2">
    <source>
        <dbReference type="Proteomes" id="UP001213799"/>
    </source>
</evidence>
<reference evidence="1" key="2">
    <citation type="submission" date="2023-01" db="EMBL/GenBank/DDBJ databases">
        <authorList>
            <person name="Petersen C."/>
        </authorList>
    </citation>
    <scope>NUCLEOTIDE SEQUENCE</scope>
    <source>
        <strain evidence="1">IBT 12815</strain>
    </source>
</reference>
<dbReference type="GO" id="GO:0005506">
    <property type="term" value="F:iron ion binding"/>
    <property type="evidence" value="ECO:0007669"/>
    <property type="project" value="InterPro"/>
</dbReference>
<keyword evidence="2" id="KW-1185">Reference proteome</keyword>
<dbReference type="InterPro" id="IPR036396">
    <property type="entry name" value="Cyt_P450_sf"/>
</dbReference>
<dbReference type="Gene3D" id="1.10.630.10">
    <property type="entry name" value="Cytochrome P450"/>
    <property type="match status" value="1"/>
</dbReference>
<dbReference type="RefSeq" id="XP_056755192.1">
    <property type="nucleotide sequence ID" value="XM_056895444.1"/>
</dbReference>